<comment type="caution">
    <text evidence="1">The sequence shown here is derived from an EMBL/GenBank/DDBJ whole genome shotgun (WGS) entry which is preliminary data.</text>
</comment>
<dbReference type="RefSeq" id="WP_407032567.1">
    <property type="nucleotide sequence ID" value="NZ_JAQGEF010000025.1"/>
</dbReference>
<protein>
    <submittedName>
        <fullName evidence="1">Class I SAM-dependent methyltransferase</fullName>
    </submittedName>
</protein>
<keyword evidence="2" id="KW-1185">Reference proteome</keyword>
<evidence type="ECO:0000313" key="2">
    <source>
        <dbReference type="Proteomes" id="UP001210231"/>
    </source>
</evidence>
<gene>
    <name evidence="1" type="ORF">O3P16_15580</name>
</gene>
<dbReference type="InterPro" id="IPR029063">
    <property type="entry name" value="SAM-dependent_MTases_sf"/>
</dbReference>
<dbReference type="Pfam" id="PF13489">
    <property type="entry name" value="Methyltransf_23"/>
    <property type="match status" value="1"/>
</dbReference>
<proteinExistence type="predicted"/>
<organism evidence="1 2">
    <name type="scientific">Polluticaenibacter yanchengensis</name>
    <dbReference type="NCBI Taxonomy" id="3014562"/>
    <lineage>
        <taxon>Bacteria</taxon>
        <taxon>Pseudomonadati</taxon>
        <taxon>Bacteroidota</taxon>
        <taxon>Chitinophagia</taxon>
        <taxon>Chitinophagales</taxon>
        <taxon>Chitinophagaceae</taxon>
        <taxon>Polluticaenibacter</taxon>
    </lineage>
</organism>
<keyword evidence="1" id="KW-0808">Transferase</keyword>
<dbReference type="Gene3D" id="3.40.50.150">
    <property type="entry name" value="Vaccinia Virus protein VP39"/>
    <property type="match status" value="1"/>
</dbReference>
<keyword evidence="1" id="KW-0489">Methyltransferase</keyword>
<evidence type="ECO:0000313" key="1">
    <source>
        <dbReference type="EMBL" id="MDA3616237.1"/>
    </source>
</evidence>
<dbReference type="EMBL" id="JAQGEF010000025">
    <property type="protein sequence ID" value="MDA3616237.1"/>
    <property type="molecule type" value="Genomic_DNA"/>
</dbReference>
<reference evidence="1 2" key="1">
    <citation type="submission" date="2022-12" db="EMBL/GenBank/DDBJ databases">
        <title>Chitinophagaceae gen. sp. nov., a new member of the family Chitinophagaceae, isolated from soil in a chemical factory.</title>
        <authorList>
            <person name="Ke Z."/>
        </authorList>
    </citation>
    <scope>NUCLEOTIDE SEQUENCE [LARGE SCALE GENOMIC DNA]</scope>
    <source>
        <strain evidence="1 2">LY-5</strain>
    </source>
</reference>
<sequence length="260" mass="30399">MHEFHTDYKAYYEFQLANAEKSVLPYINSHQPIKPGMTMLEIGCGQGSVIKAFANKGVACVGVEMYDLWLEKAHEWLSEELKTGQVRLINKNIYDVDPEHEFGTKFDFIVLKDVIEHIHDQAKLIGWMKSFLKPDGVIFFGFPPWYMPFGGHQQILNGWLSKTPYWHILPWPIFKGLMKMTKQMNADMIEIKETGISIERFERILKEKGFKIVNSLHWFINPVYEYKFGYKARKQSALVKAIPFVRNFFTTAVFYIVKAK</sequence>
<name>A0ABT4UN11_9BACT</name>
<accession>A0ABT4UN11</accession>
<dbReference type="SUPFAM" id="SSF53335">
    <property type="entry name" value="S-adenosyl-L-methionine-dependent methyltransferases"/>
    <property type="match status" value="1"/>
</dbReference>
<dbReference type="CDD" id="cd02440">
    <property type="entry name" value="AdoMet_MTases"/>
    <property type="match status" value="1"/>
</dbReference>
<dbReference type="GO" id="GO:0008168">
    <property type="term" value="F:methyltransferase activity"/>
    <property type="evidence" value="ECO:0007669"/>
    <property type="project" value="UniProtKB-KW"/>
</dbReference>
<dbReference type="PANTHER" id="PTHR43861">
    <property type="entry name" value="TRANS-ACONITATE 2-METHYLTRANSFERASE-RELATED"/>
    <property type="match status" value="1"/>
</dbReference>
<dbReference type="GO" id="GO:0032259">
    <property type="term" value="P:methylation"/>
    <property type="evidence" value="ECO:0007669"/>
    <property type="project" value="UniProtKB-KW"/>
</dbReference>
<dbReference type="Proteomes" id="UP001210231">
    <property type="component" value="Unassembled WGS sequence"/>
</dbReference>